<reference evidence="2 3" key="1">
    <citation type="submission" date="2021-06" db="EMBL/GenBank/DDBJ databases">
        <authorList>
            <person name="Kallberg Y."/>
            <person name="Tangrot J."/>
            <person name="Rosling A."/>
        </authorList>
    </citation>
    <scope>NUCLEOTIDE SEQUENCE [LARGE SCALE GENOMIC DNA]</scope>
    <source>
        <strain evidence="2 3">120-4 pot B 10/14</strain>
    </source>
</reference>
<name>A0ABN7V454_GIGMA</name>
<dbReference type="Gene3D" id="3.40.1350.10">
    <property type="match status" value="1"/>
</dbReference>
<evidence type="ECO:0000313" key="2">
    <source>
        <dbReference type="EMBL" id="CAG8728334.1"/>
    </source>
</evidence>
<comment type="caution">
    <text evidence="2">The sequence shown here is derived from an EMBL/GenBank/DDBJ whole genome shotgun (WGS) entry which is preliminary data.</text>
</comment>
<organism evidence="2 3">
    <name type="scientific">Gigaspora margarita</name>
    <dbReference type="NCBI Taxonomy" id="4874"/>
    <lineage>
        <taxon>Eukaryota</taxon>
        <taxon>Fungi</taxon>
        <taxon>Fungi incertae sedis</taxon>
        <taxon>Mucoromycota</taxon>
        <taxon>Glomeromycotina</taxon>
        <taxon>Glomeromycetes</taxon>
        <taxon>Diversisporales</taxon>
        <taxon>Gigasporaceae</taxon>
        <taxon>Gigaspora</taxon>
    </lineage>
</organism>
<dbReference type="Proteomes" id="UP000789901">
    <property type="component" value="Unassembled WGS sequence"/>
</dbReference>
<keyword evidence="3" id="KW-1185">Reference proteome</keyword>
<dbReference type="InterPro" id="IPR011856">
    <property type="entry name" value="tRNA_endonuc-like_dom_sf"/>
</dbReference>
<protein>
    <submittedName>
        <fullName evidence="2">30420_t:CDS:1</fullName>
    </submittedName>
</protein>
<dbReference type="Pfam" id="PF04471">
    <property type="entry name" value="Mrr_cat"/>
    <property type="match status" value="1"/>
</dbReference>
<feature type="domain" description="Restriction endonuclease type IV Mrr" evidence="1">
    <location>
        <begin position="11"/>
        <end position="120"/>
    </location>
</feature>
<dbReference type="InterPro" id="IPR007560">
    <property type="entry name" value="Restrct_endonuc_IV_Mrr"/>
</dbReference>
<proteinExistence type="predicted"/>
<gene>
    <name evidence="2" type="ORF">GMARGA_LOCUS14154</name>
</gene>
<evidence type="ECO:0000259" key="1">
    <source>
        <dbReference type="Pfam" id="PF04471"/>
    </source>
</evidence>
<dbReference type="EMBL" id="CAJVQB010009262">
    <property type="protein sequence ID" value="CAG8728334.1"/>
    <property type="molecule type" value="Genomic_DNA"/>
</dbReference>
<evidence type="ECO:0000313" key="3">
    <source>
        <dbReference type="Proteomes" id="UP000789901"/>
    </source>
</evidence>
<sequence length="134" mass="15327">MSLTGSAELSHDFENKLAKLLNKNRLIANIISCNPGNYSVNIIASFNHQIVLIQCKNVKKSIGSPELQKIESAFERFGKEVLGIIVYNSEKLKNPLTKQANSWWKSCCSEIKIMNEHEIICFFKNKQKKIEKKQ</sequence>
<accession>A0ABN7V454</accession>